<evidence type="ECO:0000313" key="1">
    <source>
        <dbReference type="EMBL" id="CDF89538.1"/>
    </source>
</evidence>
<evidence type="ECO:0000313" key="2">
    <source>
        <dbReference type="Proteomes" id="UP000019375"/>
    </source>
</evidence>
<dbReference type="Proteomes" id="UP000019375">
    <property type="component" value="Unassembled WGS sequence"/>
</dbReference>
<reference evidence="2" key="1">
    <citation type="journal article" date="2013" name="Genome Announc.">
        <title>Genome sequence of the food spoilage yeast Zygosaccharomyces bailii CLIB 213(T).</title>
        <authorList>
            <person name="Galeote V."/>
            <person name="Bigey F."/>
            <person name="Devillers H."/>
            <person name="Neuveglise C."/>
            <person name="Dequin S."/>
        </authorList>
    </citation>
    <scope>NUCLEOTIDE SEQUENCE [LARGE SCALE GENOMIC DNA]</scope>
    <source>
        <strain evidence="2">CLIB 213 / ATCC 58445 / CBS 680 / CCRC 21525 / NBRC 1098 / NCYC 1416 / NRRL Y-2227</strain>
    </source>
</reference>
<dbReference type="EMBL" id="HG316457">
    <property type="protein sequence ID" value="CDF89538.1"/>
    <property type="molecule type" value="Genomic_DNA"/>
</dbReference>
<protein>
    <submittedName>
        <fullName evidence="1">ZYBA0S04-06700g1_1</fullName>
    </submittedName>
</protein>
<dbReference type="AlphaFoldDB" id="A0A8J2X7Y8"/>
<name>A0A8J2X7Y8_ZYGB2</name>
<keyword evidence="2" id="KW-1185">Reference proteome</keyword>
<organism evidence="1 2">
    <name type="scientific">Zygosaccharomyces bailii (strain CLIB 213 / ATCC 58445 / CBS 680 / BCRC 21525 / NBRC 1098 / NCYC 1416 / NRRL Y-2227)</name>
    <dbReference type="NCBI Taxonomy" id="1333698"/>
    <lineage>
        <taxon>Eukaryota</taxon>
        <taxon>Fungi</taxon>
        <taxon>Dikarya</taxon>
        <taxon>Ascomycota</taxon>
        <taxon>Saccharomycotina</taxon>
        <taxon>Saccharomycetes</taxon>
        <taxon>Saccharomycetales</taxon>
        <taxon>Saccharomycetaceae</taxon>
        <taxon>Zygosaccharomyces</taxon>
    </lineage>
</organism>
<sequence length="806" mass="95160">MLRKFSIRYSTARILWNLETYSRLHLSYSRPFSCLGPADNQQGKDDIANWVRSSLNEPIPSQHFPRAVGNQVLNPNRTSHLCPLIQVVSEEEFCEEWYLRFRRGDSEVVNTVLKKIREDRVFFRFGQIEMLLGTLKYLRRNFDGHKIFCAYRDFLPYLRQDDDDNEAYCKFLETTLRIENSLANYKICEELFSEYIKFPNIKPEVITVGLRSFLENNNLQLAREFYMQALSNPDAFPMGDKQLTELLRLLSDHREYRSVRTFFNLWLKKKCQAESDGTDHQPSFSALSLVHRTYLKTNDKDGLVDFLSQDVVQKTGYPWDVSRELNDFYHALHCGSLILQSDIETRIQEFAAKLSSNQKKREEFYLFLLNSFALSKDFANLKFVLCLIQKDCEIELKPKFHLAIARYFVNQGMLHNLLEYYSDVLRRGGPDCLQLRVSIINQLCRCASYSHPALTKEIINEFKVILSRDMYITEFPQLRQFLRKLSRIRLKGIHGNEEFGILEMSQVDYDRLEIFEKFVCRGDLAGARLFILENLRQGIQPSFNFHYCILQKCLNLQLPSLAKTLDDLFSGVYKEVPVKLKILWLRYEILTQYNTLLTHEELFSVAKIKVLASRLQDFERQYQSALNFRSYMQLTQISLSIREYTTSELLLQRAISLMDERDKRHWQIYYLTSLKLAARIYDMNTFLKLVNEWIENSRASWITHDCLRQVKSFAKLFAKREDSIPNYDENLRLEIASSCERLVHKYTSLKFEGLDSMRVLSKFLKDWLDMEMRYRAKLLKSRRAELETQLSEESANASGIEIDNYM</sequence>
<dbReference type="OrthoDB" id="4061518at2759"/>
<proteinExistence type="predicted"/>
<accession>A0A8J2X7Y8</accession>
<gene>
    <name evidence="1" type="ORF">BN860_06700g</name>
</gene>